<evidence type="ECO:0000313" key="2">
    <source>
        <dbReference type="EMBL" id="PXX53336.1"/>
    </source>
</evidence>
<organism evidence="2 3">
    <name type="scientific">Nocardia tenerifensis</name>
    <dbReference type="NCBI Taxonomy" id="228006"/>
    <lineage>
        <taxon>Bacteria</taxon>
        <taxon>Bacillati</taxon>
        <taxon>Actinomycetota</taxon>
        <taxon>Actinomycetes</taxon>
        <taxon>Mycobacteriales</taxon>
        <taxon>Nocardiaceae</taxon>
        <taxon>Nocardia</taxon>
    </lineage>
</organism>
<dbReference type="InterPro" id="IPR056108">
    <property type="entry name" value="DUF7691"/>
</dbReference>
<dbReference type="OrthoDB" id="3476150at2"/>
<gene>
    <name evidence="2" type="ORF">DFR70_12849</name>
</gene>
<proteinExistence type="predicted"/>
<dbReference type="Proteomes" id="UP000247569">
    <property type="component" value="Unassembled WGS sequence"/>
</dbReference>
<accession>A0A318JS10</accession>
<protein>
    <recommendedName>
        <fullName evidence="1">DUF7691 domain-containing protein</fullName>
    </recommendedName>
</protein>
<name>A0A318JS10_9NOCA</name>
<reference evidence="2 3" key="1">
    <citation type="submission" date="2018-05" db="EMBL/GenBank/DDBJ databases">
        <title>Genomic Encyclopedia of Type Strains, Phase IV (KMG-IV): sequencing the most valuable type-strain genomes for metagenomic binning, comparative biology and taxonomic classification.</title>
        <authorList>
            <person name="Goeker M."/>
        </authorList>
    </citation>
    <scope>NUCLEOTIDE SEQUENCE [LARGE SCALE GENOMIC DNA]</scope>
    <source>
        <strain evidence="2 3">DSM 44704</strain>
    </source>
</reference>
<dbReference type="AlphaFoldDB" id="A0A318JS10"/>
<dbReference type="Pfam" id="PF24740">
    <property type="entry name" value="DUF7691"/>
    <property type="match status" value="1"/>
</dbReference>
<evidence type="ECO:0000313" key="3">
    <source>
        <dbReference type="Proteomes" id="UP000247569"/>
    </source>
</evidence>
<comment type="caution">
    <text evidence="2">The sequence shown here is derived from an EMBL/GenBank/DDBJ whole genome shotgun (WGS) entry which is preliminary data.</text>
</comment>
<evidence type="ECO:0000259" key="1">
    <source>
        <dbReference type="Pfam" id="PF24740"/>
    </source>
</evidence>
<dbReference type="EMBL" id="QJKF01000028">
    <property type="protein sequence ID" value="PXX53336.1"/>
    <property type="molecule type" value="Genomic_DNA"/>
</dbReference>
<dbReference type="RefSeq" id="WP_040736280.1">
    <property type="nucleotide sequence ID" value="NZ_QJKF01000028.1"/>
</dbReference>
<sequence>MSYSLSVYVVELDRVRAAIGSRDDKLRRMIGGRFKAQLAHADDWFAEEIAGGAPTRYDAVRAVIEGGPFDRSYGFQYAYAYQTICQFYGRFLDNRYFSPFRNGWLERVDEGLAELGIKAINLADFVYHALPAALPEPADLPGYGEWTPEQCAEALVQWESTPPRQREEIDHEVLAAIESCMEWIREAQARPGWGIAGFFL</sequence>
<feature type="domain" description="DUF7691" evidence="1">
    <location>
        <begin position="1"/>
        <end position="199"/>
    </location>
</feature>
<keyword evidence="3" id="KW-1185">Reference proteome</keyword>